<dbReference type="PANTHER" id="PTHR22642">
    <property type="entry name" value="IMIDAZOLONEPROPIONASE"/>
    <property type="match status" value="1"/>
</dbReference>
<sequence length="563" mass="60470">MYASCRSRLPLLACAAALVAATPAFADALIDNVQGVTLDKQGRTIRFKAMVIDKAGRVVRLVAPDEQPPKRTKKNPGPVYDWRADMKGRVLVPGMIDAHGHVIELGLQALTLDLSDTTSLEMAKAKIAAYAKGNPERQWIIGAGWNQEKWGLGRFPTAADLDGVVSDRPVYLTRADGHAAWANSAAIRAAKITAATAAPTGGRIEKTAGGAPAGVFVDAATQLFDRAVPPVSAKDRTAAFLKAQQILLGYGVTAVADMGTTIDDWMTYRRMGDIGALRVRIMSYGHGIDTTVMIGGTGPTPWLYDDRLRLEGVKIYADGALGSRGAWLKAPYADAAGNRGLGFLTDDQLQNTMSRAAMDNYQVAVHAIGDRANQQVLDAIAELSQTYKGDRRWRIEHAQVVDPADLPRFGKNGIIASMQPTHATGDRVMAEARLGEARLAGAYAWRTMLANGAVLAFGSDFPVERPDPWAGWAAAFTRTDASGQPSGGWRPQEAVTREQAWWAFTGGAAYAGFAENKFGNLAPGQKADFVIVDRDPTTAAPAELRGTQVLQTWIGGEKAWERK</sequence>
<feature type="signal peptide" evidence="1">
    <location>
        <begin position="1"/>
        <end position="26"/>
    </location>
</feature>
<dbReference type="CDD" id="cd01300">
    <property type="entry name" value="YtcJ_like"/>
    <property type="match status" value="1"/>
</dbReference>
<evidence type="ECO:0000256" key="1">
    <source>
        <dbReference type="SAM" id="SignalP"/>
    </source>
</evidence>
<dbReference type="InterPro" id="IPR011059">
    <property type="entry name" value="Metal-dep_hydrolase_composite"/>
</dbReference>
<dbReference type="PANTHER" id="PTHR22642:SF2">
    <property type="entry name" value="PROTEIN LONG AFTER FAR-RED 3"/>
    <property type="match status" value="1"/>
</dbReference>
<dbReference type="Pfam" id="PF07969">
    <property type="entry name" value="Amidohydro_3"/>
    <property type="match status" value="1"/>
</dbReference>
<gene>
    <name evidence="3" type="ORF">SAMN05216382_1792</name>
</gene>
<reference evidence="4" key="1">
    <citation type="submission" date="2016-10" db="EMBL/GenBank/DDBJ databases">
        <authorList>
            <person name="Varghese N."/>
            <person name="Submissions S."/>
        </authorList>
    </citation>
    <scope>NUCLEOTIDE SEQUENCE [LARGE SCALE GENOMIC DNA]</scope>
    <source>
        <strain evidence="4">JS21-1</strain>
    </source>
</reference>
<dbReference type="InterPro" id="IPR013108">
    <property type="entry name" value="Amidohydro_3"/>
</dbReference>
<keyword evidence="4" id="KW-1185">Reference proteome</keyword>
<evidence type="ECO:0000313" key="4">
    <source>
        <dbReference type="Proteomes" id="UP000199214"/>
    </source>
</evidence>
<dbReference type="Gene3D" id="3.20.20.140">
    <property type="entry name" value="Metal-dependent hydrolases"/>
    <property type="match status" value="1"/>
</dbReference>
<dbReference type="InterPro" id="IPR033932">
    <property type="entry name" value="YtcJ-like"/>
</dbReference>
<keyword evidence="1" id="KW-0732">Signal</keyword>
<dbReference type="STRING" id="1855283.SAMN05216382_1792"/>
<accession>A0A1H7P979</accession>
<name>A0A1H7P979_9SPHN</name>
<dbReference type="RefSeq" id="WP_093005488.1">
    <property type="nucleotide sequence ID" value="NZ_FNZZ01000003.1"/>
</dbReference>
<evidence type="ECO:0000313" key="3">
    <source>
        <dbReference type="EMBL" id="SEL32199.1"/>
    </source>
</evidence>
<dbReference type="Gene3D" id="3.10.310.70">
    <property type="match status" value="1"/>
</dbReference>
<evidence type="ECO:0000259" key="2">
    <source>
        <dbReference type="Pfam" id="PF07969"/>
    </source>
</evidence>
<dbReference type="SUPFAM" id="SSF51338">
    <property type="entry name" value="Composite domain of metallo-dependent hydrolases"/>
    <property type="match status" value="1"/>
</dbReference>
<proteinExistence type="predicted"/>
<dbReference type="SUPFAM" id="SSF51556">
    <property type="entry name" value="Metallo-dependent hydrolases"/>
    <property type="match status" value="1"/>
</dbReference>
<dbReference type="AlphaFoldDB" id="A0A1H7P979"/>
<dbReference type="OrthoDB" id="9811399at2"/>
<dbReference type="GO" id="GO:0016810">
    <property type="term" value="F:hydrolase activity, acting on carbon-nitrogen (but not peptide) bonds"/>
    <property type="evidence" value="ECO:0007669"/>
    <property type="project" value="InterPro"/>
</dbReference>
<dbReference type="Gene3D" id="2.30.40.10">
    <property type="entry name" value="Urease, subunit C, domain 1"/>
    <property type="match status" value="1"/>
</dbReference>
<dbReference type="InterPro" id="IPR032466">
    <property type="entry name" value="Metal_Hydrolase"/>
</dbReference>
<organism evidence="3 4">
    <name type="scientific">Sphingomonas palmae</name>
    <dbReference type="NCBI Taxonomy" id="1855283"/>
    <lineage>
        <taxon>Bacteria</taxon>
        <taxon>Pseudomonadati</taxon>
        <taxon>Pseudomonadota</taxon>
        <taxon>Alphaproteobacteria</taxon>
        <taxon>Sphingomonadales</taxon>
        <taxon>Sphingomonadaceae</taxon>
        <taxon>Sphingomonas</taxon>
    </lineage>
</organism>
<dbReference type="EMBL" id="FNZZ01000003">
    <property type="protein sequence ID" value="SEL32199.1"/>
    <property type="molecule type" value="Genomic_DNA"/>
</dbReference>
<dbReference type="Proteomes" id="UP000199214">
    <property type="component" value="Unassembled WGS sequence"/>
</dbReference>
<feature type="chain" id="PRO_5011788946" description="Amidohydrolase 3 domain-containing protein" evidence="1">
    <location>
        <begin position="27"/>
        <end position="563"/>
    </location>
</feature>
<protein>
    <recommendedName>
        <fullName evidence="2">Amidohydrolase 3 domain-containing protein</fullName>
    </recommendedName>
</protein>
<feature type="domain" description="Amidohydrolase 3" evidence="2">
    <location>
        <begin position="85"/>
        <end position="557"/>
    </location>
</feature>